<dbReference type="SUPFAM" id="SSF140931">
    <property type="entry name" value="Fic-like"/>
    <property type="match status" value="1"/>
</dbReference>
<sequence>MKRKYPVTVMLAEIHASVVNIPVKPQVIQQLHRDMYKNTYLPQPGGRWKHSDNVIEEKLADGTKRIRFVPVKAFLAPSAMDELCDSFNTYRAKGEWMDISCPIFP</sequence>
<dbReference type="Gene3D" id="1.10.3290.10">
    <property type="entry name" value="Fido-like domain"/>
    <property type="match status" value="1"/>
</dbReference>
<dbReference type="AlphaFoldDB" id="A0A485LUG0"/>
<accession>A0A485LUG0</accession>
<name>A0A485LUG0_9ZZZZ</name>
<protein>
    <submittedName>
        <fullName evidence="1">Fic/DOC family protein</fullName>
    </submittedName>
</protein>
<gene>
    <name evidence="1" type="ORF">SCFA_1230006</name>
</gene>
<dbReference type="InterPro" id="IPR036597">
    <property type="entry name" value="Fido-like_dom_sf"/>
</dbReference>
<organism evidence="1">
    <name type="scientific">anaerobic digester metagenome</name>
    <dbReference type="NCBI Taxonomy" id="1263854"/>
    <lineage>
        <taxon>unclassified sequences</taxon>
        <taxon>metagenomes</taxon>
        <taxon>ecological metagenomes</taxon>
    </lineage>
</organism>
<proteinExistence type="predicted"/>
<evidence type="ECO:0000313" key="1">
    <source>
        <dbReference type="EMBL" id="VFU11591.1"/>
    </source>
</evidence>
<reference evidence="1" key="1">
    <citation type="submission" date="2019-03" db="EMBL/GenBank/DDBJ databases">
        <authorList>
            <person name="Hao L."/>
        </authorList>
    </citation>
    <scope>NUCLEOTIDE SEQUENCE</scope>
</reference>
<dbReference type="EMBL" id="CAADRN010000028">
    <property type="protein sequence ID" value="VFU11591.1"/>
    <property type="molecule type" value="Genomic_DNA"/>
</dbReference>